<organism evidence="2 3">
    <name type="scientific">Heterorhabditis bacteriophora</name>
    <name type="common">Entomopathogenic nematode worm</name>
    <dbReference type="NCBI Taxonomy" id="37862"/>
    <lineage>
        <taxon>Eukaryota</taxon>
        <taxon>Metazoa</taxon>
        <taxon>Ecdysozoa</taxon>
        <taxon>Nematoda</taxon>
        <taxon>Chromadorea</taxon>
        <taxon>Rhabditida</taxon>
        <taxon>Rhabditina</taxon>
        <taxon>Rhabditomorpha</taxon>
        <taxon>Strongyloidea</taxon>
        <taxon>Heterorhabditidae</taxon>
        <taxon>Heterorhabditis</taxon>
    </lineage>
</organism>
<accession>A0A1I7WBI3</accession>
<keyword evidence="2" id="KW-1185">Reference proteome</keyword>
<evidence type="ECO:0000313" key="3">
    <source>
        <dbReference type="WBParaSite" id="Hba_02067"/>
    </source>
</evidence>
<dbReference type="WBParaSite" id="Hba_02067">
    <property type="protein sequence ID" value="Hba_02067"/>
    <property type="gene ID" value="Hba_02067"/>
</dbReference>
<keyword evidence="1" id="KW-0812">Transmembrane</keyword>
<evidence type="ECO:0000313" key="2">
    <source>
        <dbReference type="Proteomes" id="UP000095283"/>
    </source>
</evidence>
<sequence>MTNFFDCINCKVYLMNEVIRRKTRISKKELRVNAKIIALLAISNFGAYVGLSFYLTIIM</sequence>
<keyword evidence="1" id="KW-1133">Transmembrane helix</keyword>
<evidence type="ECO:0000256" key="1">
    <source>
        <dbReference type="SAM" id="Phobius"/>
    </source>
</evidence>
<keyword evidence="1" id="KW-0472">Membrane</keyword>
<dbReference type="Proteomes" id="UP000095283">
    <property type="component" value="Unplaced"/>
</dbReference>
<dbReference type="AlphaFoldDB" id="A0A1I7WBI3"/>
<proteinExistence type="predicted"/>
<feature type="transmembrane region" description="Helical" evidence="1">
    <location>
        <begin position="36"/>
        <end position="57"/>
    </location>
</feature>
<protein>
    <submittedName>
        <fullName evidence="3">DUF2116 family Zn-ribbon domain-containing protein</fullName>
    </submittedName>
</protein>
<reference evidence="3" key="1">
    <citation type="submission" date="2016-11" db="UniProtKB">
        <authorList>
            <consortium name="WormBaseParasite"/>
        </authorList>
    </citation>
    <scope>IDENTIFICATION</scope>
</reference>
<name>A0A1I7WBI3_HETBA</name>